<dbReference type="GO" id="GO:0020037">
    <property type="term" value="F:heme binding"/>
    <property type="evidence" value="ECO:0007669"/>
    <property type="project" value="InterPro"/>
</dbReference>
<organism evidence="9 10">
    <name type="scientific">Sinosporangium siamense</name>
    <dbReference type="NCBI Taxonomy" id="1367973"/>
    <lineage>
        <taxon>Bacteria</taxon>
        <taxon>Bacillati</taxon>
        <taxon>Actinomycetota</taxon>
        <taxon>Actinomycetes</taxon>
        <taxon>Streptosporangiales</taxon>
        <taxon>Streptosporangiaceae</taxon>
        <taxon>Sinosporangium</taxon>
    </lineage>
</organism>
<evidence type="ECO:0000313" key="10">
    <source>
        <dbReference type="Proteomes" id="UP000606172"/>
    </source>
</evidence>
<dbReference type="Proteomes" id="UP000606172">
    <property type="component" value="Unassembled WGS sequence"/>
</dbReference>
<dbReference type="SUPFAM" id="SSF48264">
    <property type="entry name" value="Cytochrome P450"/>
    <property type="match status" value="1"/>
</dbReference>
<sequence>MRCAGRRLISGLLRDPIEVLETLSAEARGRIVELKLGPFTAYLATHPEHLKHILKGNSPNYVREGLLWQPMRRLLGDGIVTANGASWERSRKSMQPFFTRRHVTAIGGSVTRTIAEQVDLLHDDAQAGKPVDTLTEISRILRVVFMRILCGDRISFDAAARLAQSCDAATESIKARLLFPFMPNTIPLPGDRAFQRATREIDDIIYPLMAETEHRPGDDVISALCHEPEVKTDEAARRKVRDNLINLIGASLETSARNLTWVWPMLHKHPALAGRVYDEIARVVGDGPVTPEHVEQLTYLRAFLREVLRLYPSGWLFSRTAVMDDTIDGVRIQGGATMLLSPYLTHRLEEFWDDPLAFDPGRFAENAPRRAPYSYVPFGVGPRSCIGEHLFMTSGMLTVATILSKYRTEIREGATFTPAAGASLRMRESVALTLLPLRDLSKGQD</sequence>
<dbReference type="Gene3D" id="1.10.630.10">
    <property type="entry name" value="Cytochrome P450"/>
    <property type="match status" value="1"/>
</dbReference>
<keyword evidence="2 7" id="KW-0349">Heme</keyword>
<dbReference type="InterPro" id="IPR050196">
    <property type="entry name" value="Cytochrome_P450_Monoox"/>
</dbReference>
<comment type="caution">
    <text evidence="9">The sequence shown here is derived from an EMBL/GenBank/DDBJ whole genome shotgun (WGS) entry which is preliminary data.</text>
</comment>
<evidence type="ECO:0000256" key="6">
    <source>
        <dbReference type="ARBA" id="ARBA00023033"/>
    </source>
</evidence>
<dbReference type="PROSITE" id="PS00086">
    <property type="entry name" value="CYTOCHROME_P450"/>
    <property type="match status" value="1"/>
</dbReference>
<evidence type="ECO:0000256" key="4">
    <source>
        <dbReference type="ARBA" id="ARBA00023002"/>
    </source>
</evidence>
<dbReference type="AlphaFoldDB" id="A0A919RJ68"/>
<dbReference type="Pfam" id="PF00067">
    <property type="entry name" value="p450"/>
    <property type="match status" value="1"/>
</dbReference>
<name>A0A919RJ68_9ACTN</name>
<dbReference type="InterPro" id="IPR017972">
    <property type="entry name" value="Cyt_P450_CS"/>
</dbReference>
<protein>
    <submittedName>
        <fullName evidence="9">Cytochrome P450</fullName>
    </submittedName>
</protein>
<dbReference type="InterPro" id="IPR001128">
    <property type="entry name" value="Cyt_P450"/>
</dbReference>
<evidence type="ECO:0000256" key="8">
    <source>
        <dbReference type="RuleBase" id="RU000461"/>
    </source>
</evidence>
<evidence type="ECO:0000313" key="9">
    <source>
        <dbReference type="EMBL" id="GII94840.1"/>
    </source>
</evidence>
<keyword evidence="5 7" id="KW-0408">Iron</keyword>
<dbReference type="PANTHER" id="PTHR24291:SF50">
    <property type="entry name" value="BIFUNCTIONAL ALBAFLAVENONE MONOOXYGENASE_TERPENE SYNTHASE"/>
    <property type="match status" value="1"/>
</dbReference>
<keyword evidence="4 8" id="KW-0560">Oxidoreductase</keyword>
<comment type="similarity">
    <text evidence="1 8">Belongs to the cytochrome P450 family.</text>
</comment>
<dbReference type="PRINTS" id="PR00463">
    <property type="entry name" value="EP450I"/>
</dbReference>
<dbReference type="GO" id="GO:0005506">
    <property type="term" value="F:iron ion binding"/>
    <property type="evidence" value="ECO:0007669"/>
    <property type="project" value="InterPro"/>
</dbReference>
<dbReference type="InterPro" id="IPR036396">
    <property type="entry name" value="Cyt_P450_sf"/>
</dbReference>
<dbReference type="PANTHER" id="PTHR24291">
    <property type="entry name" value="CYTOCHROME P450 FAMILY 4"/>
    <property type="match status" value="1"/>
</dbReference>
<keyword evidence="3 7" id="KW-0479">Metal-binding</keyword>
<evidence type="ECO:0000256" key="7">
    <source>
        <dbReference type="PIRSR" id="PIRSR602401-1"/>
    </source>
</evidence>
<accession>A0A919RJ68</accession>
<gene>
    <name evidence="9" type="ORF">Ssi02_50710</name>
</gene>
<dbReference type="PRINTS" id="PR00385">
    <property type="entry name" value="P450"/>
</dbReference>
<evidence type="ECO:0000256" key="5">
    <source>
        <dbReference type="ARBA" id="ARBA00023004"/>
    </source>
</evidence>
<proteinExistence type="inferred from homology"/>
<keyword evidence="10" id="KW-1185">Reference proteome</keyword>
<evidence type="ECO:0000256" key="2">
    <source>
        <dbReference type="ARBA" id="ARBA00022617"/>
    </source>
</evidence>
<dbReference type="GO" id="GO:0016705">
    <property type="term" value="F:oxidoreductase activity, acting on paired donors, with incorporation or reduction of molecular oxygen"/>
    <property type="evidence" value="ECO:0007669"/>
    <property type="project" value="InterPro"/>
</dbReference>
<dbReference type="GO" id="GO:0004497">
    <property type="term" value="F:monooxygenase activity"/>
    <property type="evidence" value="ECO:0007669"/>
    <property type="project" value="UniProtKB-KW"/>
</dbReference>
<dbReference type="InterPro" id="IPR002401">
    <property type="entry name" value="Cyt_P450_E_grp-I"/>
</dbReference>
<reference evidence="9" key="1">
    <citation type="submission" date="2021-01" db="EMBL/GenBank/DDBJ databases">
        <title>Whole genome shotgun sequence of Sinosporangium siamense NBRC 109515.</title>
        <authorList>
            <person name="Komaki H."/>
            <person name="Tamura T."/>
        </authorList>
    </citation>
    <scope>NUCLEOTIDE SEQUENCE</scope>
    <source>
        <strain evidence="9">NBRC 109515</strain>
    </source>
</reference>
<evidence type="ECO:0000256" key="3">
    <source>
        <dbReference type="ARBA" id="ARBA00022723"/>
    </source>
</evidence>
<keyword evidence="6 8" id="KW-0503">Monooxygenase</keyword>
<comment type="cofactor">
    <cofactor evidence="7">
        <name>heme</name>
        <dbReference type="ChEBI" id="CHEBI:30413"/>
    </cofactor>
</comment>
<dbReference type="EMBL" id="BOOW01000031">
    <property type="protein sequence ID" value="GII94840.1"/>
    <property type="molecule type" value="Genomic_DNA"/>
</dbReference>
<evidence type="ECO:0000256" key="1">
    <source>
        <dbReference type="ARBA" id="ARBA00010617"/>
    </source>
</evidence>
<feature type="binding site" description="axial binding residue" evidence="7">
    <location>
        <position position="385"/>
    </location>
    <ligand>
        <name>heme</name>
        <dbReference type="ChEBI" id="CHEBI:30413"/>
    </ligand>
    <ligandPart>
        <name>Fe</name>
        <dbReference type="ChEBI" id="CHEBI:18248"/>
    </ligandPart>
</feature>